<evidence type="ECO:0000256" key="5">
    <source>
        <dbReference type="PROSITE-ProRule" id="PRU00169"/>
    </source>
</evidence>
<dbReference type="SUPFAM" id="SSF46894">
    <property type="entry name" value="C-terminal effector domain of the bipartite response regulators"/>
    <property type="match status" value="1"/>
</dbReference>
<evidence type="ECO:0000259" key="6">
    <source>
        <dbReference type="PROSITE" id="PS50043"/>
    </source>
</evidence>
<dbReference type="CDD" id="cd06170">
    <property type="entry name" value="LuxR_C_like"/>
    <property type="match status" value="1"/>
</dbReference>
<dbReference type="OrthoDB" id="9779069at2"/>
<dbReference type="RefSeq" id="WP_042678878.1">
    <property type="nucleotide sequence ID" value="NZ_CABKTM010000008.1"/>
</dbReference>
<dbReference type="CDD" id="cd17535">
    <property type="entry name" value="REC_NarL-like"/>
    <property type="match status" value="1"/>
</dbReference>
<dbReference type="GO" id="GO:0006355">
    <property type="term" value="P:regulation of DNA-templated transcription"/>
    <property type="evidence" value="ECO:0007669"/>
    <property type="project" value="InterPro"/>
</dbReference>
<dbReference type="AlphaFoldDB" id="A0A9X2MIY0"/>
<dbReference type="GO" id="GO:0003677">
    <property type="term" value="F:DNA binding"/>
    <property type="evidence" value="ECO:0007669"/>
    <property type="project" value="UniProtKB-KW"/>
</dbReference>
<gene>
    <name evidence="8" type="ORF">NSA23_12220</name>
</gene>
<dbReference type="SMART" id="SM00448">
    <property type="entry name" value="REC"/>
    <property type="match status" value="1"/>
</dbReference>
<name>A0A9X2MIY0_9FIRM</name>
<evidence type="ECO:0000313" key="8">
    <source>
        <dbReference type="EMBL" id="MCR2044870.1"/>
    </source>
</evidence>
<evidence type="ECO:0000256" key="4">
    <source>
        <dbReference type="ARBA" id="ARBA00023163"/>
    </source>
</evidence>
<keyword evidence="9" id="KW-1185">Reference proteome</keyword>
<feature type="domain" description="HTH luxR-type" evidence="6">
    <location>
        <begin position="135"/>
        <end position="200"/>
    </location>
</feature>
<dbReference type="SUPFAM" id="SSF52172">
    <property type="entry name" value="CheY-like"/>
    <property type="match status" value="1"/>
</dbReference>
<dbReference type="PANTHER" id="PTHR43214">
    <property type="entry name" value="TWO-COMPONENT RESPONSE REGULATOR"/>
    <property type="match status" value="1"/>
</dbReference>
<dbReference type="PROSITE" id="PS50043">
    <property type="entry name" value="HTH_LUXR_2"/>
    <property type="match status" value="1"/>
</dbReference>
<dbReference type="PRINTS" id="PR00038">
    <property type="entry name" value="HTHLUXR"/>
</dbReference>
<feature type="domain" description="Response regulatory" evidence="7">
    <location>
        <begin position="2"/>
        <end position="117"/>
    </location>
</feature>
<dbReference type="SMART" id="SM00421">
    <property type="entry name" value="HTH_LUXR"/>
    <property type="match status" value="1"/>
</dbReference>
<organism evidence="8 9">
    <name type="scientific">Anaerosalibacter massiliensis</name>
    <dbReference type="NCBI Taxonomy" id="1347392"/>
    <lineage>
        <taxon>Bacteria</taxon>
        <taxon>Bacillati</taxon>
        <taxon>Bacillota</taxon>
        <taxon>Tissierellia</taxon>
        <taxon>Tissierellales</taxon>
        <taxon>Sporanaerobacteraceae</taxon>
        <taxon>Anaerosalibacter</taxon>
    </lineage>
</organism>
<dbReference type="GO" id="GO:0000160">
    <property type="term" value="P:phosphorelay signal transduction system"/>
    <property type="evidence" value="ECO:0007669"/>
    <property type="project" value="InterPro"/>
</dbReference>
<dbReference type="PROSITE" id="PS50110">
    <property type="entry name" value="RESPONSE_REGULATORY"/>
    <property type="match status" value="1"/>
</dbReference>
<evidence type="ECO:0000256" key="1">
    <source>
        <dbReference type="ARBA" id="ARBA00022553"/>
    </source>
</evidence>
<dbReference type="Pfam" id="PF00072">
    <property type="entry name" value="Response_reg"/>
    <property type="match status" value="1"/>
</dbReference>
<dbReference type="InterPro" id="IPR000792">
    <property type="entry name" value="Tscrpt_reg_LuxR_C"/>
</dbReference>
<dbReference type="PANTHER" id="PTHR43214:SF40">
    <property type="entry name" value="TRANSCRIPTIONAL REGULATORY PROTEIN LNRK"/>
    <property type="match status" value="1"/>
</dbReference>
<keyword evidence="1 5" id="KW-0597">Phosphoprotein</keyword>
<feature type="modified residue" description="4-aspartylphosphate" evidence="5">
    <location>
        <position position="52"/>
    </location>
</feature>
<dbReference type="Gene3D" id="3.40.50.2300">
    <property type="match status" value="1"/>
</dbReference>
<proteinExistence type="predicted"/>
<dbReference type="InterPro" id="IPR001789">
    <property type="entry name" value="Sig_transdc_resp-reg_receiver"/>
</dbReference>
<dbReference type="Pfam" id="PF00196">
    <property type="entry name" value="GerE"/>
    <property type="match status" value="1"/>
</dbReference>
<dbReference type="InterPro" id="IPR011006">
    <property type="entry name" value="CheY-like_superfamily"/>
</dbReference>
<keyword evidence="3" id="KW-0238">DNA-binding</keyword>
<dbReference type="Proteomes" id="UP001142078">
    <property type="component" value="Unassembled WGS sequence"/>
</dbReference>
<protein>
    <submittedName>
        <fullName evidence="8">Response regulator transcription factor</fullName>
    </submittedName>
</protein>
<accession>A0A9X2MIY0</accession>
<sequence length="205" mass="23176">MNIIIVDDDPLVVESLKTIINASGIDILAIGYDGFQAVELYNKYKPDLILMDIRMKKRNGIDTAKKILEIDPHTKILLLTTFQDNEYIASALSLGCKGYILKQNIKGIIPAINAVHSGNLVFDSKIISNIQTYSEKDIDIKLSDREFDILLLVAEGLNNREIAKKLFLSEGTVRNYISTMLEKLSLRDRTQLAIYYYKKKFGVEG</sequence>
<comment type="caution">
    <text evidence="8">The sequence shown here is derived from an EMBL/GenBank/DDBJ whole genome shotgun (WGS) entry which is preliminary data.</text>
</comment>
<evidence type="ECO:0000313" key="9">
    <source>
        <dbReference type="Proteomes" id="UP001142078"/>
    </source>
</evidence>
<reference evidence="8" key="1">
    <citation type="submission" date="2022-07" db="EMBL/GenBank/DDBJ databases">
        <title>Enhanced cultured diversity of the mouse gut microbiota enables custom-made synthetic communities.</title>
        <authorList>
            <person name="Afrizal A."/>
        </authorList>
    </citation>
    <scope>NUCLEOTIDE SEQUENCE</scope>
    <source>
        <strain evidence="8">DSM 29482</strain>
    </source>
</reference>
<evidence type="ECO:0000256" key="2">
    <source>
        <dbReference type="ARBA" id="ARBA00023015"/>
    </source>
</evidence>
<dbReference type="EMBL" id="JANJZL010000009">
    <property type="protein sequence ID" value="MCR2044870.1"/>
    <property type="molecule type" value="Genomic_DNA"/>
</dbReference>
<evidence type="ECO:0000256" key="3">
    <source>
        <dbReference type="ARBA" id="ARBA00023125"/>
    </source>
</evidence>
<keyword evidence="4" id="KW-0804">Transcription</keyword>
<dbReference type="InterPro" id="IPR058245">
    <property type="entry name" value="NreC/VraR/RcsB-like_REC"/>
</dbReference>
<dbReference type="InterPro" id="IPR016032">
    <property type="entry name" value="Sig_transdc_resp-reg_C-effctor"/>
</dbReference>
<keyword evidence="2" id="KW-0805">Transcription regulation</keyword>
<evidence type="ECO:0000259" key="7">
    <source>
        <dbReference type="PROSITE" id="PS50110"/>
    </source>
</evidence>
<dbReference type="InterPro" id="IPR039420">
    <property type="entry name" value="WalR-like"/>
</dbReference>